<gene>
    <name evidence="1" type="ORF">BpHYR1_032111</name>
</gene>
<evidence type="ECO:0000313" key="2">
    <source>
        <dbReference type="Proteomes" id="UP000276133"/>
    </source>
</evidence>
<keyword evidence="2" id="KW-1185">Reference proteome</keyword>
<sequence length="114" mass="13356">MKLGVSKLKSLKHHFNHLIRKLDDSLSAKMNKIVAKLWKKTKLSFCLKFKKQTSNKLNDQNMHEQSLIEPSTPVIFKRPPHYISPITPLKIQNPNSKLKKQFGRVRLCEENHKN</sequence>
<accession>A0A3M7RCW6</accession>
<proteinExistence type="predicted"/>
<dbReference type="EMBL" id="REGN01003727">
    <property type="protein sequence ID" value="RNA21125.1"/>
    <property type="molecule type" value="Genomic_DNA"/>
</dbReference>
<evidence type="ECO:0000313" key="1">
    <source>
        <dbReference type="EMBL" id="RNA21125.1"/>
    </source>
</evidence>
<protein>
    <submittedName>
        <fullName evidence="1">Uncharacterized protein</fullName>
    </submittedName>
</protein>
<organism evidence="1 2">
    <name type="scientific">Brachionus plicatilis</name>
    <name type="common">Marine rotifer</name>
    <name type="synonym">Brachionus muelleri</name>
    <dbReference type="NCBI Taxonomy" id="10195"/>
    <lineage>
        <taxon>Eukaryota</taxon>
        <taxon>Metazoa</taxon>
        <taxon>Spiralia</taxon>
        <taxon>Gnathifera</taxon>
        <taxon>Rotifera</taxon>
        <taxon>Eurotatoria</taxon>
        <taxon>Monogononta</taxon>
        <taxon>Pseudotrocha</taxon>
        <taxon>Ploima</taxon>
        <taxon>Brachionidae</taxon>
        <taxon>Brachionus</taxon>
    </lineage>
</organism>
<dbReference type="AlphaFoldDB" id="A0A3M7RCW6"/>
<reference evidence="1 2" key="1">
    <citation type="journal article" date="2018" name="Sci. Rep.">
        <title>Genomic signatures of local adaptation to the degree of environmental predictability in rotifers.</title>
        <authorList>
            <person name="Franch-Gras L."/>
            <person name="Hahn C."/>
            <person name="Garcia-Roger E.M."/>
            <person name="Carmona M.J."/>
            <person name="Serra M."/>
            <person name="Gomez A."/>
        </authorList>
    </citation>
    <scope>NUCLEOTIDE SEQUENCE [LARGE SCALE GENOMIC DNA]</scope>
    <source>
        <strain evidence="1">HYR1</strain>
    </source>
</reference>
<name>A0A3M7RCW6_BRAPC</name>
<dbReference type="Proteomes" id="UP000276133">
    <property type="component" value="Unassembled WGS sequence"/>
</dbReference>
<comment type="caution">
    <text evidence="1">The sequence shown here is derived from an EMBL/GenBank/DDBJ whole genome shotgun (WGS) entry which is preliminary data.</text>
</comment>